<dbReference type="PROSITE" id="PS52050">
    <property type="entry name" value="WYL"/>
    <property type="match status" value="1"/>
</dbReference>
<dbReference type="Proteomes" id="UP000653275">
    <property type="component" value="Unassembled WGS sequence"/>
</dbReference>
<gene>
    <name evidence="2" type="ORF">I7V27_19260</name>
</gene>
<organism evidence="2 3">
    <name type="scientific">Lelliottia amnigena</name>
    <name type="common">Enterobacter amnigenus</name>
    <dbReference type="NCBI Taxonomy" id="61646"/>
    <lineage>
        <taxon>Bacteria</taxon>
        <taxon>Pseudomonadati</taxon>
        <taxon>Pseudomonadota</taxon>
        <taxon>Gammaproteobacteria</taxon>
        <taxon>Enterobacterales</taxon>
        <taxon>Enterobacteriaceae</taxon>
        <taxon>Lelliottia</taxon>
    </lineage>
</organism>
<sequence length="247" mass="27451">MKEQETRHDRLALRLSVIISRLMAGESLALRPLSEEFGVSLRTLQRDIQQRLLHLDIQHDGRCYRLRTNPLRDNLHRVFSFIPNTGIAKLLPGHNRHLLQLLTAESGIPPCIIGHAPLKSHDALSTFFCSLAQAISGQRCISLQADGREYSGLEPYRLIHSGEAWYLVACHSGSLCVFDLTTISAVSLSGEGYTHREEIIRLTTDDDFISSLPSFALTVSVLRRVSPLHISNVHASPGEHGTSSYAP</sequence>
<name>A0AAP2AG82_LELAM</name>
<accession>A0AAP2AG82</accession>
<protein>
    <submittedName>
        <fullName evidence="2">WYL domain-containing protein</fullName>
    </submittedName>
</protein>
<dbReference type="RefSeq" id="WP_202666353.1">
    <property type="nucleotide sequence ID" value="NZ_JAENMR010000014.1"/>
</dbReference>
<feature type="domain" description="WYL" evidence="1">
    <location>
        <begin position="130"/>
        <end position="186"/>
    </location>
</feature>
<evidence type="ECO:0000313" key="2">
    <source>
        <dbReference type="EMBL" id="MBL5936580.1"/>
    </source>
</evidence>
<dbReference type="AlphaFoldDB" id="A0AAP2AG82"/>
<comment type="caution">
    <text evidence="2">The sequence shown here is derived from an EMBL/GenBank/DDBJ whole genome shotgun (WGS) entry which is preliminary data.</text>
</comment>
<dbReference type="Pfam" id="PF13280">
    <property type="entry name" value="WYL"/>
    <property type="match status" value="1"/>
</dbReference>
<reference evidence="2" key="1">
    <citation type="submission" date="2020-12" db="EMBL/GenBank/DDBJ databases">
        <title>Draft genome sequence of Enterobacter spp., Lelliottia spp. and Serratia spp. isolated from drinking water reservoirs and lakes.</title>
        <authorList>
            <person name="Reitter C."/>
            <person name="Neuhaus K."/>
            <person name="Huegler M."/>
        </authorList>
    </citation>
    <scope>NUCLEOTIDE SEQUENCE</scope>
    <source>
        <strain evidence="2">TZW15</strain>
    </source>
</reference>
<evidence type="ECO:0000313" key="3">
    <source>
        <dbReference type="Proteomes" id="UP000653275"/>
    </source>
</evidence>
<dbReference type="EMBL" id="JAENMS010000013">
    <property type="protein sequence ID" value="MBL5936580.1"/>
    <property type="molecule type" value="Genomic_DNA"/>
</dbReference>
<proteinExistence type="predicted"/>
<evidence type="ECO:0000259" key="1">
    <source>
        <dbReference type="Pfam" id="PF13280"/>
    </source>
</evidence>
<dbReference type="InterPro" id="IPR026881">
    <property type="entry name" value="WYL_dom"/>
</dbReference>